<keyword evidence="3" id="KW-1185">Reference proteome</keyword>
<feature type="compositionally biased region" description="Low complexity" evidence="1">
    <location>
        <begin position="121"/>
        <end position="131"/>
    </location>
</feature>
<name>A0ABT5JYG9_9BURK</name>
<accession>A0ABT5JYG9</accession>
<dbReference type="EMBL" id="JAQQXR010000002">
    <property type="protein sequence ID" value="MDC8757198.1"/>
    <property type="molecule type" value="Genomic_DNA"/>
</dbReference>
<evidence type="ECO:0000313" key="3">
    <source>
        <dbReference type="Proteomes" id="UP001221208"/>
    </source>
</evidence>
<sequence length="458" mass="49295">MSVADSAFLAMCSAVPGIDWPPLSAGFPASVLALAQQLEQTQWLAPSELAARQRRQLRALLTHAAQHSPHFGDRLRQAGCGVAALCEPGGLAALAPLSRRALQADGARVAATALPSGHGPTGQVSTSGSSGTPVSLTRSAVNQMFWLAFTLREHLWQRRDFSAPLAVTRANLPGNAAVAQPDWGAPVATFFATGPAYALPINRAVTEQLDWLLGINPGYLLTYPTNLAALLDEIERRGGALPRLRQIRTIGETLAPALRARTRAVLGVGIADCYSSQELGVIALQCPDSELYHLMAEGYITEILREDGSPCADGEVGRLVLTDLHNFATPLVRYDIGDYACAGPACPCGRGLPTLRHIVGRERNMVSIGGRRHWPLVGFHRFRDVAPVIQYQLVQRSAEHIDVNLVCATAPSEAQQKQLGDIIRQALGHPFQLGFHLFADRIPMPASGKFEEFVNLTV</sequence>
<dbReference type="InterPro" id="IPR053158">
    <property type="entry name" value="CapK_Type1_Caps_Biosynth"/>
</dbReference>
<dbReference type="RefSeq" id="WP_273669884.1">
    <property type="nucleotide sequence ID" value="NZ_JAQQXR010000002.1"/>
</dbReference>
<dbReference type="Gene3D" id="3.40.50.12780">
    <property type="entry name" value="N-terminal domain of ligase-like"/>
    <property type="match status" value="1"/>
</dbReference>
<dbReference type="SUPFAM" id="SSF56801">
    <property type="entry name" value="Acetyl-CoA synthetase-like"/>
    <property type="match status" value="1"/>
</dbReference>
<protein>
    <recommendedName>
        <fullName evidence="4">Phenylacetate--CoA ligase family protein</fullName>
    </recommendedName>
</protein>
<dbReference type="Proteomes" id="UP001221208">
    <property type="component" value="Unassembled WGS sequence"/>
</dbReference>
<feature type="region of interest" description="Disordered" evidence="1">
    <location>
        <begin position="112"/>
        <end position="131"/>
    </location>
</feature>
<evidence type="ECO:0000256" key="1">
    <source>
        <dbReference type="SAM" id="MobiDB-lite"/>
    </source>
</evidence>
<dbReference type="InterPro" id="IPR042099">
    <property type="entry name" value="ANL_N_sf"/>
</dbReference>
<evidence type="ECO:0008006" key="4">
    <source>
        <dbReference type="Google" id="ProtNLM"/>
    </source>
</evidence>
<organism evidence="2 3">
    <name type="scientific">Janthinobacterium fluminis</name>
    <dbReference type="NCBI Taxonomy" id="2987524"/>
    <lineage>
        <taxon>Bacteria</taxon>
        <taxon>Pseudomonadati</taxon>
        <taxon>Pseudomonadota</taxon>
        <taxon>Betaproteobacteria</taxon>
        <taxon>Burkholderiales</taxon>
        <taxon>Oxalobacteraceae</taxon>
        <taxon>Janthinobacterium</taxon>
    </lineage>
</organism>
<evidence type="ECO:0000313" key="2">
    <source>
        <dbReference type="EMBL" id="MDC8757198.1"/>
    </source>
</evidence>
<reference evidence="2 3" key="1">
    <citation type="submission" date="2022-10" db="EMBL/GenBank/DDBJ databases">
        <title>Janthinobacterium sp. hw3 Genome sequencing.</title>
        <authorList>
            <person name="Park S."/>
        </authorList>
    </citation>
    <scope>NUCLEOTIDE SEQUENCE [LARGE SCALE GENOMIC DNA]</scope>
    <source>
        <strain evidence="3">hw3</strain>
    </source>
</reference>
<dbReference type="PANTHER" id="PTHR36932:SF1">
    <property type="entry name" value="CAPSULAR POLYSACCHARIDE BIOSYNTHESIS PROTEIN"/>
    <property type="match status" value="1"/>
</dbReference>
<dbReference type="PANTHER" id="PTHR36932">
    <property type="entry name" value="CAPSULAR POLYSACCHARIDE BIOSYNTHESIS PROTEIN"/>
    <property type="match status" value="1"/>
</dbReference>
<proteinExistence type="predicted"/>
<gene>
    <name evidence="2" type="ORF">OIK44_06295</name>
</gene>
<comment type="caution">
    <text evidence="2">The sequence shown here is derived from an EMBL/GenBank/DDBJ whole genome shotgun (WGS) entry which is preliminary data.</text>
</comment>